<protein>
    <submittedName>
        <fullName evidence="1">Uncharacterized protein</fullName>
    </submittedName>
</protein>
<comment type="caution">
    <text evidence="1">The sequence shown here is derived from an EMBL/GenBank/DDBJ whole genome shotgun (WGS) entry which is preliminary data.</text>
</comment>
<evidence type="ECO:0000313" key="2">
    <source>
        <dbReference type="Proteomes" id="UP000593564"/>
    </source>
</evidence>
<evidence type="ECO:0000313" key="1">
    <source>
        <dbReference type="EMBL" id="KAF5935626.1"/>
    </source>
</evidence>
<name>A0A7J7G8H0_CAMSI</name>
<organism evidence="1 2">
    <name type="scientific">Camellia sinensis</name>
    <name type="common">Tea plant</name>
    <name type="synonym">Thea sinensis</name>
    <dbReference type="NCBI Taxonomy" id="4442"/>
    <lineage>
        <taxon>Eukaryota</taxon>
        <taxon>Viridiplantae</taxon>
        <taxon>Streptophyta</taxon>
        <taxon>Embryophyta</taxon>
        <taxon>Tracheophyta</taxon>
        <taxon>Spermatophyta</taxon>
        <taxon>Magnoliopsida</taxon>
        <taxon>eudicotyledons</taxon>
        <taxon>Gunneridae</taxon>
        <taxon>Pentapetalae</taxon>
        <taxon>asterids</taxon>
        <taxon>Ericales</taxon>
        <taxon>Theaceae</taxon>
        <taxon>Camellia</taxon>
    </lineage>
</organism>
<reference evidence="2" key="1">
    <citation type="journal article" date="2020" name="Nat. Commun.">
        <title>Genome assembly of wild tea tree DASZ reveals pedigree and selection history of tea varieties.</title>
        <authorList>
            <person name="Zhang W."/>
            <person name="Zhang Y."/>
            <person name="Qiu H."/>
            <person name="Guo Y."/>
            <person name="Wan H."/>
            <person name="Zhang X."/>
            <person name="Scossa F."/>
            <person name="Alseekh S."/>
            <person name="Zhang Q."/>
            <person name="Wang P."/>
            <person name="Xu L."/>
            <person name="Schmidt M.H."/>
            <person name="Jia X."/>
            <person name="Li D."/>
            <person name="Zhu A."/>
            <person name="Guo F."/>
            <person name="Chen W."/>
            <person name="Ni D."/>
            <person name="Usadel B."/>
            <person name="Fernie A.R."/>
            <person name="Wen W."/>
        </authorList>
    </citation>
    <scope>NUCLEOTIDE SEQUENCE [LARGE SCALE GENOMIC DNA]</scope>
    <source>
        <strain evidence="2">cv. G240</strain>
    </source>
</reference>
<proteinExistence type="predicted"/>
<gene>
    <name evidence="1" type="ORF">HYC85_026755</name>
</gene>
<dbReference type="EMBL" id="JACBKZ010000013">
    <property type="protein sequence ID" value="KAF5935626.1"/>
    <property type="molecule type" value="Genomic_DNA"/>
</dbReference>
<sequence>MANEIRDLKYWIEEAAPALFLILPTKTSNFPLLETIPEEDDSEDCDNDL</sequence>
<keyword evidence="2" id="KW-1185">Reference proteome</keyword>
<accession>A0A7J7G8H0</accession>
<reference evidence="1 2" key="2">
    <citation type="submission" date="2020-07" db="EMBL/GenBank/DDBJ databases">
        <title>Genome assembly of wild tea tree DASZ reveals pedigree and selection history of tea varieties.</title>
        <authorList>
            <person name="Zhang W."/>
        </authorList>
    </citation>
    <scope>NUCLEOTIDE SEQUENCE [LARGE SCALE GENOMIC DNA]</scope>
    <source>
        <strain evidence="2">cv. G240</strain>
        <tissue evidence="1">Leaf</tissue>
    </source>
</reference>
<dbReference type="PANTHER" id="PTHR36063">
    <property type="entry name" value="ARABIDOPSIS THALIANA GENOMIC DNA, CHROMOSOME 5, P1 CLONE:MOK16"/>
    <property type="match status" value="1"/>
</dbReference>
<dbReference type="AlphaFoldDB" id="A0A7J7G8H0"/>
<dbReference type="PANTHER" id="PTHR36063:SF1">
    <property type="entry name" value="ARABIDOPSIS THALIANA GENOMIC DNA, CHROMOSOME 5, P1 CLONE:MOK16"/>
    <property type="match status" value="1"/>
</dbReference>
<dbReference type="Proteomes" id="UP000593564">
    <property type="component" value="Unassembled WGS sequence"/>
</dbReference>